<evidence type="ECO:0000256" key="2">
    <source>
        <dbReference type="SAM" id="Phobius"/>
    </source>
</evidence>
<organism evidence="3 4">
    <name type="scientific">Salipiger thiooxidans</name>
    <dbReference type="NCBI Taxonomy" id="282683"/>
    <lineage>
        <taxon>Bacteria</taxon>
        <taxon>Pseudomonadati</taxon>
        <taxon>Pseudomonadota</taxon>
        <taxon>Alphaproteobacteria</taxon>
        <taxon>Rhodobacterales</taxon>
        <taxon>Roseobacteraceae</taxon>
        <taxon>Salipiger</taxon>
    </lineage>
</organism>
<dbReference type="AlphaFoldDB" id="A0A1G7CLY4"/>
<sequence>MTERETDTAENAEHVAHPRDVRAGPGDAGAADRPSHLPETATDRRAGRSATRLFFGLLLLGVLVAVVLGWAAMG</sequence>
<keyword evidence="2" id="KW-0812">Transmembrane</keyword>
<evidence type="ECO:0000256" key="1">
    <source>
        <dbReference type="SAM" id="MobiDB-lite"/>
    </source>
</evidence>
<dbReference type="STRING" id="282683.SAMN04488105_103233"/>
<feature type="region of interest" description="Disordered" evidence="1">
    <location>
        <begin position="1"/>
        <end position="45"/>
    </location>
</feature>
<accession>A0A1G7CLY4</accession>
<dbReference type="EMBL" id="FNAV01000003">
    <property type="protein sequence ID" value="SDE40414.1"/>
    <property type="molecule type" value="Genomic_DNA"/>
</dbReference>
<keyword evidence="4" id="KW-1185">Reference proteome</keyword>
<feature type="compositionally biased region" description="Low complexity" evidence="1">
    <location>
        <begin position="23"/>
        <end position="32"/>
    </location>
</feature>
<keyword evidence="2" id="KW-1133">Transmembrane helix</keyword>
<keyword evidence="2" id="KW-0472">Membrane</keyword>
<feature type="transmembrane region" description="Helical" evidence="2">
    <location>
        <begin position="53"/>
        <end position="73"/>
    </location>
</feature>
<proteinExistence type="predicted"/>
<feature type="compositionally biased region" description="Basic and acidic residues" evidence="1">
    <location>
        <begin position="33"/>
        <end position="45"/>
    </location>
</feature>
<dbReference type="RefSeq" id="WP_089956461.1">
    <property type="nucleotide sequence ID" value="NZ_FNAV01000003.1"/>
</dbReference>
<protein>
    <submittedName>
        <fullName evidence="3">Uncharacterized protein</fullName>
    </submittedName>
</protein>
<name>A0A1G7CLY4_9RHOB</name>
<feature type="compositionally biased region" description="Basic and acidic residues" evidence="1">
    <location>
        <begin position="1"/>
        <end position="22"/>
    </location>
</feature>
<evidence type="ECO:0000313" key="3">
    <source>
        <dbReference type="EMBL" id="SDE40414.1"/>
    </source>
</evidence>
<dbReference type="Proteomes" id="UP000198994">
    <property type="component" value="Unassembled WGS sequence"/>
</dbReference>
<gene>
    <name evidence="3" type="ORF">SAMN04488105_103233</name>
</gene>
<evidence type="ECO:0000313" key="4">
    <source>
        <dbReference type="Proteomes" id="UP000198994"/>
    </source>
</evidence>
<reference evidence="4" key="1">
    <citation type="submission" date="2016-10" db="EMBL/GenBank/DDBJ databases">
        <authorList>
            <person name="Varghese N."/>
            <person name="Submissions S."/>
        </authorList>
    </citation>
    <scope>NUCLEOTIDE SEQUENCE [LARGE SCALE GENOMIC DNA]</scope>
    <source>
        <strain evidence="4">DSM 10146</strain>
    </source>
</reference>